<feature type="transmembrane region" description="Helical" evidence="14">
    <location>
        <begin position="151"/>
        <end position="172"/>
    </location>
</feature>
<dbReference type="AlphaFoldDB" id="A0A084G279"/>
<comment type="function">
    <text evidence="11 14">Dol-P-Man:Man(5)GlcNAc(2)-PP-Dol alpha-1,3-mannosyltransferase that operates in the biosynthetic pathway of dolichol-linked oligosaccharides, the glycan precursors employed in protein asparagine (N)-glycosylation. The assembly of dolichol-linked oligosaccharides begins on the cytosolic side of the endoplasmic reticulum membrane and finishes in its lumen. The sequential addition of sugars to dolichol pyrophosphate produces dolichol-linked oligosaccharides containing fourteen sugars, including two GlcNAcs, nine mannoses and three glucoses. Once assembled, the oligosaccharide is transferred from the lipid to nascent proteins by oligosaccharyltransferases. In the lumen of the endoplasmic reticulum, adds the first dolichyl beta-D-mannosyl phosphate derived mannose in an alpha-1,3 linkage to Man(5)GlcNAc(2)-PP-dolichol to produce Man(6)GlcNAc(2)-PP-dolichol.</text>
</comment>
<evidence type="ECO:0000256" key="2">
    <source>
        <dbReference type="ARBA" id="ARBA00004922"/>
    </source>
</evidence>
<dbReference type="PANTHER" id="PTHR12646:SF0">
    <property type="entry name" value="DOL-P-MAN:MAN(5)GLCNAC(2)-PP-DOL ALPHA-1,3-MANNOSYLTRANSFERASE"/>
    <property type="match status" value="1"/>
</dbReference>
<dbReference type="InterPro" id="IPR007873">
    <property type="entry name" value="Glycosyltransferase_ALG3"/>
</dbReference>
<reference evidence="15 16" key="1">
    <citation type="journal article" date="2014" name="Genome Announc.">
        <title>Draft genome sequence of the pathogenic fungus Scedosporium apiospermum.</title>
        <authorList>
            <person name="Vandeputte P."/>
            <person name="Ghamrawi S."/>
            <person name="Rechenmann M."/>
            <person name="Iltis A."/>
            <person name="Giraud S."/>
            <person name="Fleury M."/>
            <person name="Thornton C."/>
            <person name="Delhaes L."/>
            <person name="Meyer W."/>
            <person name="Papon N."/>
            <person name="Bouchara J.P."/>
        </authorList>
    </citation>
    <scope>NUCLEOTIDE SEQUENCE [LARGE SCALE GENOMIC DNA]</scope>
    <source>
        <strain evidence="15 16">IHEM 14462</strain>
    </source>
</reference>
<dbReference type="Proteomes" id="UP000028545">
    <property type="component" value="Unassembled WGS sequence"/>
</dbReference>
<accession>A0A084G279</accession>
<keyword evidence="10 14" id="KW-0472">Membrane</keyword>
<dbReference type="EC" id="2.4.1.258" evidence="3 14"/>
<dbReference type="OrthoDB" id="20028at2759"/>
<evidence type="ECO:0000256" key="4">
    <source>
        <dbReference type="ARBA" id="ARBA00015561"/>
    </source>
</evidence>
<evidence type="ECO:0000256" key="6">
    <source>
        <dbReference type="ARBA" id="ARBA00022679"/>
    </source>
</evidence>
<gene>
    <name evidence="15" type="ORF">SAPIO_CDS7572</name>
</gene>
<feature type="transmembrane region" description="Helical" evidence="14">
    <location>
        <begin position="353"/>
        <end position="378"/>
    </location>
</feature>
<dbReference type="UniPathway" id="UPA00378"/>
<protein>
    <recommendedName>
        <fullName evidence="4 14">Dol-P-Man:Man(5)GlcNAc(2)-PP-Dol alpha-1,3-mannosyltransferase</fullName>
        <ecNumber evidence="3 14">2.4.1.258</ecNumber>
    </recommendedName>
    <alternativeName>
        <fullName evidence="14">Dol-P-Man-dependent alpha(1-3)-mannosyltransferase</fullName>
    </alternativeName>
</protein>
<proteinExistence type="inferred from homology"/>
<dbReference type="EMBL" id="JOWA01000110">
    <property type="protein sequence ID" value="KEZ41441.1"/>
    <property type="molecule type" value="Genomic_DNA"/>
</dbReference>
<keyword evidence="6 14" id="KW-0808">Transferase</keyword>
<organism evidence="15 16">
    <name type="scientific">Pseudallescheria apiosperma</name>
    <name type="common">Scedosporium apiospermum</name>
    <dbReference type="NCBI Taxonomy" id="563466"/>
    <lineage>
        <taxon>Eukaryota</taxon>
        <taxon>Fungi</taxon>
        <taxon>Dikarya</taxon>
        <taxon>Ascomycota</taxon>
        <taxon>Pezizomycotina</taxon>
        <taxon>Sordariomycetes</taxon>
        <taxon>Hypocreomycetidae</taxon>
        <taxon>Microascales</taxon>
        <taxon>Microascaceae</taxon>
        <taxon>Scedosporium</taxon>
    </lineage>
</organism>
<keyword evidence="7 14" id="KW-0812">Transmembrane</keyword>
<evidence type="ECO:0000313" key="16">
    <source>
        <dbReference type="Proteomes" id="UP000028545"/>
    </source>
</evidence>
<keyword evidence="16" id="KW-1185">Reference proteome</keyword>
<feature type="transmembrane region" description="Helical" evidence="14">
    <location>
        <begin position="30"/>
        <end position="47"/>
    </location>
</feature>
<feature type="transmembrane region" description="Helical" evidence="14">
    <location>
        <begin position="384"/>
        <end position="406"/>
    </location>
</feature>
<feature type="transmembrane region" description="Helical" evidence="14">
    <location>
        <begin position="112"/>
        <end position="131"/>
    </location>
</feature>
<evidence type="ECO:0000256" key="8">
    <source>
        <dbReference type="ARBA" id="ARBA00022824"/>
    </source>
</evidence>
<keyword evidence="5 14" id="KW-0328">Glycosyltransferase</keyword>
<dbReference type="OMA" id="PERYGIH"/>
<evidence type="ECO:0000256" key="7">
    <source>
        <dbReference type="ARBA" id="ARBA00022692"/>
    </source>
</evidence>
<comment type="pathway">
    <text evidence="2 14">Protein modification; protein glycosylation.</text>
</comment>
<dbReference type="GeneID" id="27726644"/>
<evidence type="ECO:0000256" key="12">
    <source>
        <dbReference type="ARBA" id="ARBA00049506"/>
    </source>
</evidence>
<evidence type="ECO:0000256" key="1">
    <source>
        <dbReference type="ARBA" id="ARBA00004477"/>
    </source>
</evidence>
<evidence type="ECO:0000256" key="11">
    <source>
        <dbReference type="ARBA" id="ARBA00044743"/>
    </source>
</evidence>
<keyword evidence="9 14" id="KW-1133">Transmembrane helix</keyword>
<evidence type="ECO:0000256" key="14">
    <source>
        <dbReference type="RuleBase" id="RU364047"/>
    </source>
</evidence>
<evidence type="ECO:0000256" key="9">
    <source>
        <dbReference type="ARBA" id="ARBA00022989"/>
    </source>
</evidence>
<dbReference type="HOGENOM" id="CLU_035382_3_0_1"/>
<dbReference type="PANTHER" id="PTHR12646">
    <property type="entry name" value="NOT56 - RELATED"/>
    <property type="match status" value="1"/>
</dbReference>
<comment type="caution">
    <text evidence="15">The sequence shown here is derived from an EMBL/GenBank/DDBJ whole genome shotgun (WGS) entry which is preliminary data.</text>
</comment>
<comment type="subcellular location">
    <subcellularLocation>
        <location evidence="1 14">Endoplasmic reticulum membrane</location>
        <topology evidence="1 14">Multi-pass membrane protein</topology>
    </subcellularLocation>
</comment>
<evidence type="ECO:0000313" key="15">
    <source>
        <dbReference type="EMBL" id="KEZ41441.1"/>
    </source>
</evidence>
<dbReference type="Pfam" id="PF05208">
    <property type="entry name" value="ALG3"/>
    <property type="match status" value="1"/>
</dbReference>
<dbReference type="RefSeq" id="XP_016641240.1">
    <property type="nucleotide sequence ID" value="XM_016789413.1"/>
</dbReference>
<comment type="similarity">
    <text evidence="13">Belongs to the glycosyltransferase ALG3 family.</text>
</comment>
<dbReference type="KEGG" id="sapo:SAPIO_CDS7572"/>
<dbReference type="GO" id="GO:0052925">
    <property type="term" value="F:dol-P-Man:Man(5)GlcNAc(2)-PP-Dol alpha-1,3-mannosyltransferase activity"/>
    <property type="evidence" value="ECO:0007669"/>
    <property type="project" value="UniProtKB-EC"/>
</dbReference>
<name>A0A084G279_PSEDA</name>
<feature type="transmembrane region" description="Helical" evidence="14">
    <location>
        <begin position="213"/>
        <end position="234"/>
    </location>
</feature>
<sequence>MDQKQSAVYVRAYNLGLDIANGRHPLSKTIAPLLWIFDLVLCALVIWKVPYTEIDWVAYMEQVKQFLDGERNYVRIEGGTGPLVYPAAHVYTYTALYHITDEGKNIFLAQQIFAGLYLATLALVMACYRKANAPPYLLPLLVLSKRLHSVFMLRCFNDCFAAFFLWLAIFFFQRRLWTFGSVAYSWGLGVKMSLLLALPAVAVILFLGRGFYGSLRLAMLMLETQIAIAIPFLLHDSRAYLGRAFELTRQFKYEWTVNMRMLPEETFLSKELAVTLLLFHAADLFSFISGPWLAPAQKSLWEMIPSLLRGQLPFTEQEEGRVSLRVSPRFILTTVLTAMNMGMLFARSLHYQFYAYLAWSTPFLLWNAGLHPVVVYAVWAAQEWAWNVFPSTPVSSGVVVFAMLVADRVTWMLGNRTEEKARIAGGGGSKKPKQG</sequence>
<dbReference type="VEuPathDB" id="FungiDB:SAPIO_CDS7572"/>
<dbReference type="GO" id="GO:0006488">
    <property type="term" value="P:dolichol-linked oligosaccharide biosynthetic process"/>
    <property type="evidence" value="ECO:0007669"/>
    <property type="project" value="EnsemblFungi"/>
</dbReference>
<dbReference type="GO" id="GO:0018279">
    <property type="term" value="P:protein N-linked glycosylation via asparagine"/>
    <property type="evidence" value="ECO:0007669"/>
    <property type="project" value="EnsemblFungi"/>
</dbReference>
<keyword evidence="8 14" id="KW-0256">Endoplasmic reticulum</keyword>
<evidence type="ECO:0000256" key="3">
    <source>
        <dbReference type="ARBA" id="ARBA00011964"/>
    </source>
</evidence>
<feature type="transmembrane region" description="Helical" evidence="14">
    <location>
        <begin position="184"/>
        <end position="207"/>
    </location>
</feature>
<evidence type="ECO:0000256" key="13">
    <source>
        <dbReference type="ARBA" id="ARBA00093457"/>
    </source>
</evidence>
<comment type="catalytic activity">
    <reaction evidence="12 14">
        <text>an alpha-D-Man-(1-&gt;2)-alpha-D-Man-(1-&gt;2)-alpha-D-Man-(1-&gt;3)-[alpha-D-Man-(1-&gt;6)]-beta-D-Man-(1-&gt;4)-beta-D-GlcNAc-(1-&gt;4)-alpha-D-GlcNAc-diphospho-di-trans,poly-cis-dolichol + a di-trans,poly-cis-dolichyl beta-D-mannosyl phosphate = an alpha-D-Man-(1-&gt;2)-alpha-D-Man-(1-&gt;2)-alpha-D-Man-(1-&gt;3)-[alpha-D-Man-(1-&gt;3)-alpha-D-Man-(1-&gt;6)]-beta-D-Man-(1-&gt;4)-beta-D-GlcNAc-(1-&gt;4)-alpha-D-GlcNAc-diphospho-di-trans,poly-cis-dolichol + a di-trans,poly-cis-dolichyl phosphate + H(+)</text>
        <dbReference type="Rhea" id="RHEA:29527"/>
        <dbReference type="Rhea" id="RHEA-COMP:19498"/>
        <dbReference type="Rhea" id="RHEA-COMP:19501"/>
        <dbReference type="Rhea" id="RHEA-COMP:19516"/>
        <dbReference type="Rhea" id="RHEA-COMP:19517"/>
        <dbReference type="ChEBI" id="CHEBI:15378"/>
        <dbReference type="ChEBI" id="CHEBI:57683"/>
        <dbReference type="ChEBI" id="CHEBI:58211"/>
        <dbReference type="ChEBI" id="CHEBI:132515"/>
        <dbReference type="ChEBI" id="CHEBI:132516"/>
        <dbReference type="EC" id="2.4.1.258"/>
    </reaction>
    <physiologicalReaction direction="left-to-right" evidence="12 14">
        <dbReference type="Rhea" id="RHEA:29528"/>
    </physiologicalReaction>
</comment>
<evidence type="ECO:0000256" key="5">
    <source>
        <dbReference type="ARBA" id="ARBA00022676"/>
    </source>
</evidence>
<dbReference type="GO" id="GO:0005789">
    <property type="term" value="C:endoplasmic reticulum membrane"/>
    <property type="evidence" value="ECO:0007669"/>
    <property type="project" value="UniProtKB-SubCell"/>
</dbReference>
<evidence type="ECO:0000256" key="10">
    <source>
        <dbReference type="ARBA" id="ARBA00023136"/>
    </source>
</evidence>
<feature type="transmembrane region" description="Helical" evidence="14">
    <location>
        <begin position="326"/>
        <end position="346"/>
    </location>
</feature>